<dbReference type="Gene3D" id="2.60.40.3140">
    <property type="match status" value="1"/>
</dbReference>
<reference evidence="4 5" key="1">
    <citation type="submission" date="2015-12" db="EMBL/GenBank/DDBJ databases">
        <title>Complete genome of Roseateles depolymerans KCTC 42856.</title>
        <authorList>
            <person name="Kim K.M."/>
        </authorList>
    </citation>
    <scope>NUCLEOTIDE SEQUENCE [LARGE SCALE GENOMIC DNA]</scope>
    <source>
        <strain evidence="4 5">KCTC 42856</strain>
    </source>
</reference>
<dbReference type="AlphaFoldDB" id="A0A0U3M924"/>
<feature type="transmembrane region" description="Helical" evidence="2">
    <location>
        <begin position="802"/>
        <end position="821"/>
    </location>
</feature>
<dbReference type="SUPFAM" id="SSF54001">
    <property type="entry name" value="Cysteine proteinases"/>
    <property type="match status" value="1"/>
</dbReference>
<evidence type="ECO:0000313" key="5">
    <source>
        <dbReference type="Proteomes" id="UP000060699"/>
    </source>
</evidence>
<dbReference type="InterPro" id="IPR038765">
    <property type="entry name" value="Papain-like_cys_pep_sf"/>
</dbReference>
<feature type="chain" id="PRO_5043455901" evidence="3">
    <location>
        <begin position="42"/>
        <end position="974"/>
    </location>
</feature>
<dbReference type="Pfam" id="PF12969">
    <property type="entry name" value="DUF3857"/>
    <property type="match status" value="1"/>
</dbReference>
<feature type="compositionally biased region" description="Acidic residues" evidence="1">
    <location>
        <begin position="887"/>
        <end position="897"/>
    </location>
</feature>
<dbReference type="PATRIC" id="fig|76731.3.peg.278"/>
<name>A0A0U3M924_9BURK</name>
<dbReference type="KEGG" id="rdp:RD2015_274"/>
<protein>
    <submittedName>
        <fullName evidence="4">Uncharacterized protein</fullName>
    </submittedName>
</protein>
<feature type="compositionally biased region" description="Polar residues" evidence="1">
    <location>
        <begin position="918"/>
        <end position="932"/>
    </location>
</feature>
<dbReference type="InterPro" id="IPR024618">
    <property type="entry name" value="DUF3857"/>
</dbReference>
<dbReference type="EMBL" id="CP013729">
    <property type="protein sequence ID" value="ALV04777.1"/>
    <property type="molecule type" value="Genomic_DNA"/>
</dbReference>
<sequence length="974" mass="107562" precursor="true">MTQHKTGWRRALASSTVAASLAVKTALALMGGSMLTGMALAAPQDPQAGREPSRLGGALQGDANARSAPMPAMTPLPAWVTPLDPALDKLLPEDSRGVDYLLVDQQTRVTASDRFNYRHRVDRIRNERGLDSSGQIEVSFNPAYQSVQIHQLRIHRQGRVLPWQQHARARWLDRETQLEKGVYDGTRTLLLTLDDLRVGDVLEYAYTVRGSNPVFGQRQFGGTELQYGVQVGQQFGRLLMPGGRDPKFQASAGVTVQRRLLPGGEQEWQWDLKDFPALQQDSGTPSWFNPYARLTWSEFEDWGAVARWASPLYELPLTPAASVQQVLNDLKQQYPTPDAQIAGALRLVQEQVRYLSVAIGAGSHAPRRPEQVLAQRFGDCKDKSLLTVALLRGLGVRAWVAFVNTELRDRLDGVLPSAGAFDHAIVLAEWNGQRYWLDPTRPPQSGTLQQLVQANFGQALVVGRGTTGLVRIPTAPSAVDRREIHARFDLRQGSGDTLYEVTTRYFGAAAEDMRQQFGSGDSRLERLQKLYLGYYARSFQGIQVAAPLEWRDDAQENVLTVVEHYRMASLWRRGRTGVTEAALSTPEMDALLQRPDLSQREHPLARKHPLRLDMTVEAQLPSEWSPLDRDAGQMQVDDEQFSFKRGYQRQGRTITLRQQYASLSDHVPAERMSEYLDHLKRADEWSGYLVKWGKNGGPVEESPAATPGTSSGRANTTTALALLAVGVLVGLLRPLRPLAVRLKLRHERHPPPNAGPEHGRPMRGAVGTVSCIPPPRGQELALRATEKVDGPGRDGWRTWLQVWVGSALLMLGACLLLMWQVCRIEGDKVLLQLAHWVYGLGAIALGAWVVRSLEPWAAQQIGQWQWGRMGGRAYRAWLWRIGATDEFPGDADQDEPGSAEAASNADVAGARGERSRTETPGQTPSRDASQTPGHAAMNAAMNAETHAAMNAPSRAPLHAASQASDQEAKLPADA</sequence>
<dbReference type="RefSeq" id="WP_058933359.1">
    <property type="nucleotide sequence ID" value="NZ_CP013729.1"/>
</dbReference>
<keyword evidence="2" id="KW-0472">Membrane</keyword>
<organism evidence="4 5">
    <name type="scientific">Roseateles depolymerans</name>
    <dbReference type="NCBI Taxonomy" id="76731"/>
    <lineage>
        <taxon>Bacteria</taxon>
        <taxon>Pseudomonadati</taxon>
        <taxon>Pseudomonadota</taxon>
        <taxon>Betaproteobacteria</taxon>
        <taxon>Burkholderiales</taxon>
        <taxon>Sphaerotilaceae</taxon>
        <taxon>Roseateles</taxon>
    </lineage>
</organism>
<keyword evidence="2" id="KW-1133">Transmembrane helix</keyword>
<keyword evidence="3" id="KW-0732">Signal</keyword>
<dbReference type="STRING" id="76731.RD2015_274"/>
<proteinExistence type="predicted"/>
<accession>A0A0U3M924</accession>
<evidence type="ECO:0000256" key="2">
    <source>
        <dbReference type="SAM" id="Phobius"/>
    </source>
</evidence>
<gene>
    <name evidence="4" type="ORF">RD2015_274</name>
</gene>
<dbReference type="Proteomes" id="UP000060699">
    <property type="component" value="Chromosome"/>
</dbReference>
<evidence type="ECO:0000256" key="1">
    <source>
        <dbReference type="SAM" id="MobiDB-lite"/>
    </source>
</evidence>
<evidence type="ECO:0000313" key="4">
    <source>
        <dbReference type="EMBL" id="ALV04777.1"/>
    </source>
</evidence>
<feature type="transmembrane region" description="Helical" evidence="2">
    <location>
        <begin position="717"/>
        <end position="735"/>
    </location>
</feature>
<keyword evidence="2" id="KW-0812">Transmembrane</keyword>
<feature type="region of interest" description="Disordered" evidence="1">
    <location>
        <begin position="42"/>
        <end position="69"/>
    </location>
</feature>
<evidence type="ECO:0000256" key="3">
    <source>
        <dbReference type="SAM" id="SignalP"/>
    </source>
</evidence>
<feature type="signal peptide" evidence="3">
    <location>
        <begin position="1"/>
        <end position="41"/>
    </location>
</feature>
<feature type="region of interest" description="Disordered" evidence="1">
    <location>
        <begin position="887"/>
        <end position="974"/>
    </location>
</feature>
<keyword evidence="5" id="KW-1185">Reference proteome</keyword>
<feature type="transmembrane region" description="Helical" evidence="2">
    <location>
        <begin position="833"/>
        <end position="850"/>
    </location>
</feature>
<dbReference type="Gene3D" id="3.10.620.30">
    <property type="match status" value="1"/>
</dbReference>